<dbReference type="AlphaFoldDB" id="A0A8J3Q450"/>
<evidence type="ECO:0000313" key="2">
    <source>
        <dbReference type="Proteomes" id="UP000612899"/>
    </source>
</evidence>
<gene>
    <name evidence="1" type="ORF">Rhe02_16550</name>
</gene>
<dbReference type="EMBL" id="BONY01000008">
    <property type="protein sequence ID" value="GIH03588.1"/>
    <property type="molecule type" value="Genomic_DNA"/>
</dbReference>
<proteinExistence type="predicted"/>
<dbReference type="Gene3D" id="1.10.1740.10">
    <property type="match status" value="1"/>
</dbReference>
<reference evidence="1" key="1">
    <citation type="submission" date="2021-01" db="EMBL/GenBank/DDBJ databases">
        <title>Whole genome shotgun sequence of Rhizocola hellebori NBRC 109834.</title>
        <authorList>
            <person name="Komaki H."/>
            <person name="Tamura T."/>
        </authorList>
    </citation>
    <scope>NUCLEOTIDE SEQUENCE</scope>
    <source>
        <strain evidence="1">NBRC 109834</strain>
    </source>
</reference>
<comment type="caution">
    <text evidence="1">The sequence shown here is derived from an EMBL/GenBank/DDBJ whole genome shotgun (WGS) entry which is preliminary data.</text>
</comment>
<protein>
    <submittedName>
        <fullName evidence="1">Uncharacterized protein</fullName>
    </submittedName>
</protein>
<dbReference type="RefSeq" id="WP_203907493.1">
    <property type="nucleotide sequence ID" value="NZ_BONY01000008.1"/>
</dbReference>
<organism evidence="1 2">
    <name type="scientific">Rhizocola hellebori</name>
    <dbReference type="NCBI Taxonomy" id="1392758"/>
    <lineage>
        <taxon>Bacteria</taxon>
        <taxon>Bacillati</taxon>
        <taxon>Actinomycetota</taxon>
        <taxon>Actinomycetes</taxon>
        <taxon>Micromonosporales</taxon>
        <taxon>Micromonosporaceae</taxon>
        <taxon>Rhizocola</taxon>
    </lineage>
</organism>
<dbReference type="Proteomes" id="UP000612899">
    <property type="component" value="Unassembled WGS sequence"/>
</dbReference>
<keyword evidence="2" id="KW-1185">Reference proteome</keyword>
<sequence length="140" mass="15477">MRRTTQTVQNLATQVGAGDHAAFRRLYAAYAPDTLAAVQVGLPDPVQSMHVVRATFCEVWRMCSFDFRCGTAPHDVPEWIAAIASRLAEERRVALELIETSIPPPGGSAFWTELLAAHDQWTCLELATMLDGHDNVRLVT</sequence>
<name>A0A8J3Q450_9ACTN</name>
<accession>A0A8J3Q450</accession>
<evidence type="ECO:0000313" key="1">
    <source>
        <dbReference type="EMBL" id="GIH03588.1"/>
    </source>
</evidence>